<keyword evidence="1" id="KW-0808">Transferase</keyword>
<dbReference type="PANTHER" id="PTHR33067">
    <property type="entry name" value="RNA-DIRECTED DNA POLYMERASE-RELATED"/>
    <property type="match status" value="1"/>
</dbReference>
<keyword evidence="1" id="KW-0548">Nucleotidyltransferase</keyword>
<comment type="caution">
    <text evidence="1">The sequence shown here is derived from an EMBL/GenBank/DDBJ whole genome shotgun (WGS) entry which is preliminary data.</text>
</comment>
<dbReference type="Proteomes" id="UP001151760">
    <property type="component" value="Unassembled WGS sequence"/>
</dbReference>
<dbReference type="InterPro" id="IPR021109">
    <property type="entry name" value="Peptidase_aspartic_dom_sf"/>
</dbReference>
<dbReference type="GO" id="GO:0003964">
    <property type="term" value="F:RNA-directed DNA polymerase activity"/>
    <property type="evidence" value="ECO:0007669"/>
    <property type="project" value="UniProtKB-KW"/>
</dbReference>
<reference evidence="1" key="1">
    <citation type="journal article" date="2022" name="Int. J. Mol. Sci.">
        <title>Draft Genome of Tanacetum Coccineum: Genomic Comparison of Closely Related Tanacetum-Family Plants.</title>
        <authorList>
            <person name="Yamashiro T."/>
            <person name="Shiraishi A."/>
            <person name="Nakayama K."/>
            <person name="Satake H."/>
        </authorList>
    </citation>
    <scope>NUCLEOTIDE SEQUENCE</scope>
</reference>
<accession>A0ABQ5I1Z5</accession>
<dbReference type="CDD" id="cd00303">
    <property type="entry name" value="retropepsin_like"/>
    <property type="match status" value="1"/>
</dbReference>
<sequence>MEDELMWAADRVVALTPGSAITIPETTNEFIIKADLGASINLMQYSLYAKLSLETLKPTKMSVRLADKSFQYPVGIVDNMLVQVGKFTFPVDFVILEMEEDSKVPLILRRHFLHIVDAVIRVKQKQLNLGVGTERMTFHMDSAMKHSYLNDDTCFSIDVIEEILEEDIDALLDEGSKILYSIEGTILEDKLFDKFDKFVAMTAEENFESESDTKEPRFKKITFNTDYKIKTSLEEPPTNLELKPLPDNLEYAFLEESSFLPVIISS</sequence>
<dbReference type="EMBL" id="BQNB010020240">
    <property type="protein sequence ID" value="GJT93829.1"/>
    <property type="molecule type" value="Genomic_DNA"/>
</dbReference>
<reference evidence="1" key="2">
    <citation type="submission" date="2022-01" db="EMBL/GenBank/DDBJ databases">
        <authorList>
            <person name="Yamashiro T."/>
            <person name="Shiraishi A."/>
            <person name="Satake H."/>
            <person name="Nakayama K."/>
        </authorList>
    </citation>
    <scope>NUCLEOTIDE SEQUENCE</scope>
</reference>
<protein>
    <submittedName>
        <fullName evidence="1">Reverse transcriptase domain-containing protein</fullName>
    </submittedName>
</protein>
<gene>
    <name evidence="1" type="ORF">Tco_1082674</name>
</gene>
<keyword evidence="1" id="KW-0695">RNA-directed DNA polymerase</keyword>
<evidence type="ECO:0000313" key="1">
    <source>
        <dbReference type="EMBL" id="GJT93829.1"/>
    </source>
</evidence>
<name>A0ABQ5I1Z5_9ASTR</name>
<dbReference type="Gene3D" id="2.40.70.10">
    <property type="entry name" value="Acid Proteases"/>
    <property type="match status" value="1"/>
</dbReference>
<evidence type="ECO:0000313" key="2">
    <source>
        <dbReference type="Proteomes" id="UP001151760"/>
    </source>
</evidence>
<dbReference type="PANTHER" id="PTHR33067:SF35">
    <property type="entry name" value="ASPARTIC PEPTIDASE DDI1-TYPE DOMAIN-CONTAINING PROTEIN"/>
    <property type="match status" value="1"/>
</dbReference>
<proteinExistence type="predicted"/>
<keyword evidence="2" id="KW-1185">Reference proteome</keyword>
<organism evidence="1 2">
    <name type="scientific">Tanacetum coccineum</name>
    <dbReference type="NCBI Taxonomy" id="301880"/>
    <lineage>
        <taxon>Eukaryota</taxon>
        <taxon>Viridiplantae</taxon>
        <taxon>Streptophyta</taxon>
        <taxon>Embryophyta</taxon>
        <taxon>Tracheophyta</taxon>
        <taxon>Spermatophyta</taxon>
        <taxon>Magnoliopsida</taxon>
        <taxon>eudicotyledons</taxon>
        <taxon>Gunneridae</taxon>
        <taxon>Pentapetalae</taxon>
        <taxon>asterids</taxon>
        <taxon>campanulids</taxon>
        <taxon>Asterales</taxon>
        <taxon>Asteraceae</taxon>
        <taxon>Asteroideae</taxon>
        <taxon>Anthemideae</taxon>
        <taxon>Anthemidinae</taxon>
        <taxon>Tanacetum</taxon>
    </lineage>
</organism>